<feature type="compositionally biased region" description="Acidic residues" evidence="2">
    <location>
        <begin position="212"/>
        <end position="222"/>
    </location>
</feature>
<dbReference type="AlphaFoldDB" id="A0A8J5J8X2"/>
<proteinExistence type="predicted"/>
<evidence type="ECO:0000313" key="3">
    <source>
        <dbReference type="EMBL" id="KAG6967696.1"/>
    </source>
</evidence>
<dbReference type="Proteomes" id="UP000709295">
    <property type="component" value="Unassembled WGS sequence"/>
</dbReference>
<feature type="region of interest" description="Disordered" evidence="2">
    <location>
        <begin position="166"/>
        <end position="196"/>
    </location>
</feature>
<dbReference type="EMBL" id="JAENGY010000263">
    <property type="protein sequence ID" value="KAG6967696.1"/>
    <property type="molecule type" value="Genomic_DNA"/>
</dbReference>
<evidence type="ECO:0000313" key="4">
    <source>
        <dbReference type="Proteomes" id="UP000709295"/>
    </source>
</evidence>
<organism evidence="3 4">
    <name type="scientific">Phytophthora aleatoria</name>
    <dbReference type="NCBI Taxonomy" id="2496075"/>
    <lineage>
        <taxon>Eukaryota</taxon>
        <taxon>Sar</taxon>
        <taxon>Stramenopiles</taxon>
        <taxon>Oomycota</taxon>
        <taxon>Peronosporomycetes</taxon>
        <taxon>Peronosporales</taxon>
        <taxon>Peronosporaceae</taxon>
        <taxon>Phytophthora</taxon>
    </lineage>
</organism>
<sequence length="459" mass="50854">MRAMARVGSDNWGVWCVTGALPPASSVAGRLRASLAETTRLLADFEREQLGVSLDTYQKCCRQLITYMATHMNTSEDFVEKMETIIQASYSNRTGFELVSLVTGSLYAQYNGSEPESHNAAVPSTPGSREPIVKTDTAVEGAVAVTPLGVTHASVARLRQTCSPHVDLTVSTPPTVGRGGKRRLSRGRLAPQESKRSRLLVARNLYGAGTLDCEEKDEDSDPESTKESETETETEAEIEVCGRQESKPRVQAIPVQNNESGDGILWPCAGNPSERSPAYNQRLKAAVMLVDAENCCPPPEMECTQGCSRIRTRMCETHRTQGGNAKPCHNGMCCVWREIDTHLVRCQNSQCEFKNIVGLRQTMHDIQQHELKLESTSKKLLAVEKAMCDGVDSDDDSRSQLESKIKRLENKCNKLDDAVLLHKDRERAFKIDLNVLEVYFPNSDPNDFPSFQSHYGPRS</sequence>
<protein>
    <submittedName>
        <fullName evidence="3">Uncharacterized protein</fullName>
    </submittedName>
</protein>
<name>A0A8J5J8X2_9STRA</name>
<accession>A0A8J5J8X2</accession>
<feature type="coiled-coil region" evidence="1">
    <location>
        <begin position="359"/>
        <end position="425"/>
    </location>
</feature>
<keyword evidence="1" id="KW-0175">Coiled coil</keyword>
<feature type="region of interest" description="Disordered" evidence="2">
    <location>
        <begin position="210"/>
        <end position="237"/>
    </location>
</feature>
<gene>
    <name evidence="3" type="ORF">JG688_00006184</name>
</gene>
<evidence type="ECO:0000256" key="2">
    <source>
        <dbReference type="SAM" id="MobiDB-lite"/>
    </source>
</evidence>
<keyword evidence="4" id="KW-1185">Reference proteome</keyword>
<evidence type="ECO:0000256" key="1">
    <source>
        <dbReference type="SAM" id="Coils"/>
    </source>
</evidence>
<reference evidence="3" key="1">
    <citation type="submission" date="2021-01" db="EMBL/GenBank/DDBJ databases">
        <title>Phytophthora aleatoria, a newly-described species from Pinus radiata is distinct from Phytophthora cactorum isolates based on comparative genomics.</title>
        <authorList>
            <person name="Mcdougal R."/>
            <person name="Panda P."/>
            <person name="Williams N."/>
            <person name="Studholme D.J."/>
        </authorList>
    </citation>
    <scope>NUCLEOTIDE SEQUENCE</scope>
    <source>
        <strain evidence="3">NZFS 4037</strain>
    </source>
</reference>
<comment type="caution">
    <text evidence="3">The sequence shown here is derived from an EMBL/GenBank/DDBJ whole genome shotgun (WGS) entry which is preliminary data.</text>
</comment>